<dbReference type="STRING" id="525903.Taci_1123"/>
<name>D1B5R4_THEAS</name>
<dbReference type="Pfam" id="PF01938">
    <property type="entry name" value="TRAM"/>
    <property type="match status" value="1"/>
</dbReference>
<dbReference type="HAMAP" id="MF_01864">
    <property type="entry name" value="tRNA_metthiotr_MiaB"/>
    <property type="match status" value="1"/>
</dbReference>
<evidence type="ECO:0000256" key="9">
    <source>
        <dbReference type="HAMAP-Rule" id="MF_01864"/>
    </source>
</evidence>
<dbReference type="PATRIC" id="fig|525903.6.peg.1122"/>
<dbReference type="InterPro" id="IPR038135">
    <property type="entry name" value="Methylthiotransferase_N_sf"/>
</dbReference>
<dbReference type="PANTHER" id="PTHR43020:SF2">
    <property type="entry name" value="MITOCHONDRIAL TRNA METHYLTHIOTRANSFERASE CDK5RAP1"/>
    <property type="match status" value="1"/>
</dbReference>
<sequence>MGTFNINVFGCQMNVYDADKLRAALLGMGWTQGEPGGSDVEVYVTCSIRDKAEQKVLSEIGRHSRSKERPLVALVGCMAQRTGRELARRFPWVKVVAGPRHLGKVPEALERSMADGEVRLLLDEDPREVDDLCCTPHVEEGAVRGYVTIAHGCDHFCAYCIVPYVRGRFRSRDPEGIVEEVRQLVARGVREITLLGQNVNRYGKDLPGGPQFPGLLEMVARVEGISRVRFATNHPVDFSRELVDVMVRCEKVCPSINLPVQSGSDRVLKLMGRGYTRDEYLSMVALLRDNLPEVGITSDLIVGFPGETPEDFEKSLSLLEEVRFDLVHTAAYSVRPGTRAERMEGHLDVSTKAERLNRVNQLQARISLEINLSKVGRVYPVLVEGPAPKGEGMWQGRTPQDKVVLFKGPSKVGEEVPVRITSALAWYLQGELI</sequence>
<dbReference type="InterPro" id="IPR020612">
    <property type="entry name" value="Methylthiotransferase_CS"/>
</dbReference>
<dbReference type="OrthoDB" id="9805215at2"/>
<feature type="binding site" evidence="9">
    <location>
        <position position="46"/>
    </location>
    <ligand>
        <name>[4Fe-4S] cluster</name>
        <dbReference type="ChEBI" id="CHEBI:49883"/>
        <label>1</label>
    </ligand>
</feature>
<keyword evidence="5 9" id="KW-0479">Metal-binding</keyword>
<evidence type="ECO:0000256" key="5">
    <source>
        <dbReference type="ARBA" id="ARBA00022723"/>
    </source>
</evidence>
<keyword evidence="9" id="KW-0819">tRNA processing</keyword>
<keyword evidence="4 9" id="KW-0949">S-adenosyl-L-methionine</keyword>
<dbReference type="HOGENOM" id="CLU_018697_2_0_0"/>
<dbReference type="InterPro" id="IPR023404">
    <property type="entry name" value="rSAM_horseshoe"/>
</dbReference>
<evidence type="ECO:0000259" key="11">
    <source>
        <dbReference type="PROSITE" id="PS51449"/>
    </source>
</evidence>
<dbReference type="GO" id="GO:0046872">
    <property type="term" value="F:metal ion binding"/>
    <property type="evidence" value="ECO:0007669"/>
    <property type="project" value="UniProtKB-KW"/>
</dbReference>
<dbReference type="SMART" id="SM00729">
    <property type="entry name" value="Elp3"/>
    <property type="match status" value="1"/>
</dbReference>
<feature type="domain" description="TRAM" evidence="10">
    <location>
        <begin position="372"/>
        <end position="433"/>
    </location>
</feature>
<dbReference type="SFLD" id="SFLDS00029">
    <property type="entry name" value="Radical_SAM"/>
    <property type="match status" value="1"/>
</dbReference>
<dbReference type="PROSITE" id="PS51918">
    <property type="entry name" value="RADICAL_SAM"/>
    <property type="match status" value="1"/>
</dbReference>
<dbReference type="EnsemblBacteria" id="ACZ19355">
    <property type="protein sequence ID" value="ACZ19355"/>
    <property type="gene ID" value="Taci_1123"/>
</dbReference>
<feature type="binding site" evidence="9">
    <location>
        <position position="157"/>
    </location>
    <ligand>
        <name>[4Fe-4S] cluster</name>
        <dbReference type="ChEBI" id="CHEBI:49883"/>
        <label>2</label>
        <note>4Fe-4S-S-AdoMet</note>
    </ligand>
</feature>
<feature type="binding site" evidence="9">
    <location>
        <position position="77"/>
    </location>
    <ligand>
        <name>[4Fe-4S] cluster</name>
        <dbReference type="ChEBI" id="CHEBI:49883"/>
        <label>1</label>
    </ligand>
</feature>
<reference evidence="13 14" key="1">
    <citation type="journal article" date="2009" name="Stand. Genomic Sci.">
        <title>Complete genome sequence of Thermanaerovibrio acidaminovorans type strain (Su883).</title>
        <authorList>
            <person name="Chovatia M."/>
            <person name="Sikorski J."/>
            <person name="Schroder M."/>
            <person name="Lapidus A."/>
            <person name="Nolan M."/>
            <person name="Tice H."/>
            <person name="Glavina Del Rio T."/>
            <person name="Copeland A."/>
            <person name="Cheng J.F."/>
            <person name="Lucas S."/>
            <person name="Chen F."/>
            <person name="Bruce D."/>
            <person name="Goodwin L."/>
            <person name="Pitluck S."/>
            <person name="Ivanova N."/>
            <person name="Mavromatis K."/>
            <person name="Ovchinnikova G."/>
            <person name="Pati A."/>
            <person name="Chen A."/>
            <person name="Palaniappan K."/>
            <person name="Land M."/>
            <person name="Hauser L."/>
            <person name="Chang Y.J."/>
            <person name="Jeffries C.D."/>
            <person name="Chain P."/>
            <person name="Saunders E."/>
            <person name="Detter J.C."/>
            <person name="Brettin T."/>
            <person name="Rohde M."/>
            <person name="Goker M."/>
            <person name="Spring S."/>
            <person name="Bristow J."/>
            <person name="Markowitz V."/>
            <person name="Hugenholtz P."/>
            <person name="Kyrpides N.C."/>
            <person name="Klenk H.P."/>
            <person name="Eisen J.A."/>
        </authorList>
    </citation>
    <scope>NUCLEOTIDE SEQUENCE [LARGE SCALE GENOMIC DNA]</scope>
    <source>
        <strain evidence="14">ATCC 49978 / DSM 6589 / Su883</strain>
    </source>
</reference>
<keyword evidence="14" id="KW-1185">Reference proteome</keyword>
<evidence type="ECO:0000256" key="7">
    <source>
        <dbReference type="ARBA" id="ARBA00023014"/>
    </source>
</evidence>
<organism evidence="13 14">
    <name type="scientific">Thermanaerovibrio acidaminovorans (strain ATCC 49978 / DSM 6589 / Su883)</name>
    <name type="common">Selenomonas acidaminovorans</name>
    <dbReference type="NCBI Taxonomy" id="525903"/>
    <lineage>
        <taxon>Bacteria</taxon>
        <taxon>Thermotogati</taxon>
        <taxon>Synergistota</taxon>
        <taxon>Synergistia</taxon>
        <taxon>Synergistales</taxon>
        <taxon>Synergistaceae</taxon>
        <taxon>Thermanaerovibrio</taxon>
    </lineage>
</organism>
<feature type="domain" description="Radical SAM core" evidence="12">
    <location>
        <begin position="139"/>
        <end position="369"/>
    </location>
</feature>
<evidence type="ECO:0000259" key="12">
    <source>
        <dbReference type="PROSITE" id="PS51918"/>
    </source>
</evidence>
<dbReference type="NCBIfam" id="TIGR01574">
    <property type="entry name" value="miaB-methiolase"/>
    <property type="match status" value="1"/>
</dbReference>
<keyword evidence="7 9" id="KW-0411">Iron-sulfur</keyword>
<feature type="domain" description="MTTase N-terminal" evidence="11">
    <location>
        <begin position="2"/>
        <end position="114"/>
    </location>
</feature>
<dbReference type="eggNOG" id="COG0621">
    <property type="taxonomic scope" value="Bacteria"/>
</dbReference>
<gene>
    <name evidence="9" type="primary">miaB</name>
    <name evidence="13" type="ordered locus">Taci_1123</name>
</gene>
<dbReference type="PANTHER" id="PTHR43020">
    <property type="entry name" value="CDK5 REGULATORY SUBUNIT-ASSOCIATED PROTEIN 1"/>
    <property type="match status" value="1"/>
</dbReference>
<evidence type="ECO:0000256" key="8">
    <source>
        <dbReference type="ARBA" id="ARBA00033765"/>
    </source>
</evidence>
<dbReference type="GO" id="GO:0051539">
    <property type="term" value="F:4 iron, 4 sulfur cluster binding"/>
    <property type="evidence" value="ECO:0007669"/>
    <property type="project" value="UniProtKB-UniRule"/>
</dbReference>
<dbReference type="CDD" id="cd01335">
    <property type="entry name" value="Radical_SAM"/>
    <property type="match status" value="1"/>
</dbReference>
<evidence type="ECO:0000313" key="13">
    <source>
        <dbReference type="EMBL" id="ACZ19355.1"/>
    </source>
</evidence>
<dbReference type="Gene3D" id="3.80.30.20">
    <property type="entry name" value="tm_1862 like domain"/>
    <property type="match status" value="1"/>
</dbReference>
<dbReference type="Gene3D" id="3.40.50.12160">
    <property type="entry name" value="Methylthiotransferase, N-terminal domain"/>
    <property type="match status" value="1"/>
</dbReference>
<feature type="binding site" evidence="9">
    <location>
        <position position="153"/>
    </location>
    <ligand>
        <name>[4Fe-4S] cluster</name>
        <dbReference type="ChEBI" id="CHEBI:49883"/>
        <label>2</label>
        <note>4Fe-4S-S-AdoMet</note>
    </ligand>
</feature>
<evidence type="ECO:0000256" key="6">
    <source>
        <dbReference type="ARBA" id="ARBA00023004"/>
    </source>
</evidence>
<dbReference type="InterPro" id="IPR006463">
    <property type="entry name" value="MiaB_methiolase"/>
</dbReference>
<keyword evidence="3 9" id="KW-0808">Transferase</keyword>
<dbReference type="EMBL" id="CP001818">
    <property type="protein sequence ID" value="ACZ19355.1"/>
    <property type="molecule type" value="Genomic_DNA"/>
</dbReference>
<dbReference type="SFLD" id="SFLDG01082">
    <property type="entry name" value="B12-binding_domain_containing"/>
    <property type="match status" value="1"/>
</dbReference>
<dbReference type="RefSeq" id="WP_012869870.1">
    <property type="nucleotide sequence ID" value="NC_013522.1"/>
</dbReference>
<dbReference type="InterPro" id="IPR058240">
    <property type="entry name" value="rSAM_sf"/>
</dbReference>
<keyword evidence="6 9" id="KW-0408">Iron</keyword>
<dbReference type="PROSITE" id="PS51449">
    <property type="entry name" value="MTTASE_N"/>
    <property type="match status" value="1"/>
</dbReference>
<feature type="binding site" evidence="9">
    <location>
        <position position="160"/>
    </location>
    <ligand>
        <name>[4Fe-4S] cluster</name>
        <dbReference type="ChEBI" id="CHEBI:49883"/>
        <label>2</label>
        <note>4Fe-4S-S-AdoMet</note>
    </ligand>
</feature>
<dbReference type="KEGG" id="tai:Taci_1123"/>
<dbReference type="EC" id="2.8.4.3" evidence="8 9"/>
<dbReference type="AlphaFoldDB" id="D1B5R4"/>
<dbReference type="InterPro" id="IPR006638">
    <property type="entry name" value="Elp3/MiaA/NifB-like_rSAM"/>
</dbReference>
<dbReference type="NCBIfam" id="TIGR00089">
    <property type="entry name" value="MiaB/RimO family radical SAM methylthiotransferase"/>
    <property type="match status" value="1"/>
</dbReference>
<comment type="subunit">
    <text evidence="9">Monomer.</text>
</comment>
<dbReference type="FunFam" id="3.80.30.20:FF:000001">
    <property type="entry name" value="tRNA-2-methylthio-N(6)-dimethylallyladenosine synthase 2"/>
    <property type="match status" value="1"/>
</dbReference>
<dbReference type="SFLD" id="SFLDF00273">
    <property type="entry name" value="(dimethylallyl)adenosine_tRNA"/>
    <property type="match status" value="1"/>
</dbReference>
<evidence type="ECO:0000259" key="10">
    <source>
        <dbReference type="PROSITE" id="PS50926"/>
    </source>
</evidence>
<comment type="function">
    <text evidence="1 9">Catalyzes the methylthiolation of N6-(dimethylallyl)adenosine (i(6)A), leading to the formation of 2-methylthio-N6-(dimethylallyl)adenosine (ms(2)i(6)A) at position 37 in tRNAs that read codons beginning with uridine.</text>
</comment>
<evidence type="ECO:0000256" key="2">
    <source>
        <dbReference type="ARBA" id="ARBA00022485"/>
    </source>
</evidence>
<comment type="catalytic activity">
    <reaction evidence="9">
        <text>N(6)-dimethylallyladenosine(37) in tRNA + (sulfur carrier)-SH + AH2 + 2 S-adenosyl-L-methionine = 2-methylsulfanyl-N(6)-dimethylallyladenosine(37) in tRNA + (sulfur carrier)-H + 5'-deoxyadenosine + L-methionine + A + S-adenosyl-L-homocysteine + 2 H(+)</text>
        <dbReference type="Rhea" id="RHEA:37067"/>
        <dbReference type="Rhea" id="RHEA-COMP:10375"/>
        <dbReference type="Rhea" id="RHEA-COMP:10376"/>
        <dbReference type="Rhea" id="RHEA-COMP:14737"/>
        <dbReference type="Rhea" id="RHEA-COMP:14739"/>
        <dbReference type="ChEBI" id="CHEBI:13193"/>
        <dbReference type="ChEBI" id="CHEBI:15378"/>
        <dbReference type="ChEBI" id="CHEBI:17319"/>
        <dbReference type="ChEBI" id="CHEBI:17499"/>
        <dbReference type="ChEBI" id="CHEBI:29917"/>
        <dbReference type="ChEBI" id="CHEBI:57844"/>
        <dbReference type="ChEBI" id="CHEBI:57856"/>
        <dbReference type="ChEBI" id="CHEBI:59789"/>
        <dbReference type="ChEBI" id="CHEBI:64428"/>
        <dbReference type="ChEBI" id="CHEBI:74415"/>
        <dbReference type="ChEBI" id="CHEBI:74417"/>
        <dbReference type="EC" id="2.8.4.3"/>
    </reaction>
</comment>
<dbReference type="Pfam" id="PF00919">
    <property type="entry name" value="UPF0004"/>
    <property type="match status" value="1"/>
</dbReference>
<comment type="similarity">
    <text evidence="9">Belongs to the methylthiotransferase family. MiaB subfamily.</text>
</comment>
<dbReference type="InterPro" id="IPR002792">
    <property type="entry name" value="TRAM_dom"/>
</dbReference>
<keyword evidence="9" id="KW-0963">Cytoplasm</keyword>
<protein>
    <recommendedName>
        <fullName evidence="8 9">tRNA-2-methylthio-N(6)-dimethylallyladenosine synthase</fullName>
        <ecNumber evidence="8 9">2.8.4.3</ecNumber>
    </recommendedName>
    <alternativeName>
        <fullName evidence="9">(Dimethylallyl)adenosine tRNA methylthiotransferase MiaB</fullName>
    </alternativeName>
    <alternativeName>
        <fullName evidence="9">tRNA-i(6)A37 methylthiotransferase</fullName>
    </alternativeName>
</protein>
<evidence type="ECO:0000256" key="3">
    <source>
        <dbReference type="ARBA" id="ARBA00022679"/>
    </source>
</evidence>
<evidence type="ECO:0000256" key="4">
    <source>
        <dbReference type="ARBA" id="ARBA00022691"/>
    </source>
</evidence>
<dbReference type="PROSITE" id="PS01278">
    <property type="entry name" value="MTTASE_RADICAL"/>
    <property type="match status" value="1"/>
</dbReference>
<dbReference type="InterPro" id="IPR005839">
    <property type="entry name" value="Methylthiotransferase"/>
</dbReference>
<comment type="subcellular location">
    <subcellularLocation>
        <location evidence="9">Cytoplasm</location>
    </subcellularLocation>
</comment>
<dbReference type="PROSITE" id="PS50926">
    <property type="entry name" value="TRAM"/>
    <property type="match status" value="1"/>
</dbReference>
<dbReference type="SUPFAM" id="SSF102114">
    <property type="entry name" value="Radical SAM enzymes"/>
    <property type="match status" value="1"/>
</dbReference>
<dbReference type="GO" id="GO:0035597">
    <property type="term" value="F:tRNA-2-methylthio-N(6)-dimethylallyladenosine(37) synthase activity"/>
    <property type="evidence" value="ECO:0007669"/>
    <property type="project" value="UniProtKB-EC"/>
</dbReference>
<dbReference type="InterPro" id="IPR013848">
    <property type="entry name" value="Methylthiotransferase_N"/>
</dbReference>
<evidence type="ECO:0000256" key="1">
    <source>
        <dbReference type="ARBA" id="ARBA00003234"/>
    </source>
</evidence>
<keyword evidence="2 9" id="KW-0004">4Fe-4S</keyword>
<dbReference type="SFLD" id="SFLDG01061">
    <property type="entry name" value="methylthiotransferase"/>
    <property type="match status" value="1"/>
</dbReference>
<dbReference type="GO" id="GO:0005829">
    <property type="term" value="C:cytosol"/>
    <property type="evidence" value="ECO:0007669"/>
    <property type="project" value="TreeGrafter"/>
</dbReference>
<comment type="cofactor">
    <cofactor evidence="9">
        <name>[4Fe-4S] cluster</name>
        <dbReference type="ChEBI" id="CHEBI:49883"/>
    </cofactor>
    <text evidence="9">Binds 2 [4Fe-4S] clusters. One cluster is coordinated with 3 cysteines and an exchangeable S-adenosyl-L-methionine.</text>
</comment>
<evidence type="ECO:0000313" key="14">
    <source>
        <dbReference type="Proteomes" id="UP000002030"/>
    </source>
</evidence>
<proteinExistence type="inferred from homology"/>
<dbReference type="Pfam" id="PF04055">
    <property type="entry name" value="Radical_SAM"/>
    <property type="match status" value="1"/>
</dbReference>
<dbReference type="Proteomes" id="UP000002030">
    <property type="component" value="Chromosome"/>
</dbReference>
<dbReference type="InterPro" id="IPR007197">
    <property type="entry name" value="rSAM"/>
</dbReference>
<accession>D1B5R4</accession>
<feature type="binding site" evidence="9">
    <location>
        <position position="11"/>
    </location>
    <ligand>
        <name>[4Fe-4S] cluster</name>
        <dbReference type="ChEBI" id="CHEBI:49883"/>
        <label>1</label>
    </ligand>
</feature>